<comment type="cofactor">
    <cofactor evidence="2">
        <name>Mn(2+)</name>
        <dbReference type="ChEBI" id="CHEBI:29035"/>
    </cofactor>
    <text evidence="2">For phosphodiesterase activity, probably binds 2 Mn(2+) per subunit.</text>
</comment>
<feature type="binding site" evidence="2">
    <location>
        <position position="446"/>
    </location>
    <ligand>
        <name>Mn(2+)</name>
        <dbReference type="ChEBI" id="CHEBI:29035"/>
        <label>1</label>
    </ligand>
</feature>
<protein>
    <recommendedName>
        <fullName evidence="1">Cyclic-di-AMP phosphodiesterase</fullName>
        <ecNumber evidence="1">3.1.4.-</ecNumber>
    </recommendedName>
</protein>
<evidence type="ECO:0000313" key="11">
    <source>
        <dbReference type="Proteomes" id="UP000283513"/>
    </source>
</evidence>
<dbReference type="GO" id="GO:0005886">
    <property type="term" value="C:plasma membrane"/>
    <property type="evidence" value="ECO:0007669"/>
    <property type="project" value="UniProtKB-SubCell"/>
</dbReference>
<feature type="transmembrane region" description="Helical" evidence="3">
    <location>
        <begin position="16"/>
        <end position="35"/>
    </location>
</feature>
<comment type="subcellular location">
    <subcellularLocation>
        <location evidence="1">Cell membrane</location>
    </subcellularLocation>
</comment>
<dbReference type="PANTHER" id="PTHR47618:SF2">
    <property type="entry name" value="CYCLIC-DI-AMP PHOSPHODIESTERASE GDPP"/>
    <property type="match status" value="1"/>
</dbReference>
<keyword evidence="3" id="KW-0812">Transmembrane</keyword>
<gene>
    <name evidence="9" type="ORF">DW264_12650</name>
    <name evidence="8" type="ORF">DW856_05945</name>
    <name evidence="6" type="ORF">ERS852572_02205</name>
    <name evidence="7" type="ORF">GMD50_11150</name>
</gene>
<dbReference type="EMBL" id="CYXZ01000015">
    <property type="protein sequence ID" value="CUN16054.1"/>
    <property type="molecule type" value="Genomic_DNA"/>
</dbReference>
<evidence type="ECO:0000259" key="5">
    <source>
        <dbReference type="Pfam" id="PF02272"/>
    </source>
</evidence>
<dbReference type="Pfam" id="PF01368">
    <property type="entry name" value="DHH"/>
    <property type="match status" value="1"/>
</dbReference>
<dbReference type="GO" id="GO:0016787">
    <property type="term" value="F:hydrolase activity"/>
    <property type="evidence" value="ECO:0007669"/>
    <property type="project" value="UniProtKB-UniRule"/>
</dbReference>
<comment type="similarity">
    <text evidence="1">Belongs to the GdpP/PdeA phosphodiesterase family.</text>
</comment>
<evidence type="ECO:0000313" key="10">
    <source>
        <dbReference type="Proteomes" id="UP000095350"/>
    </source>
</evidence>
<dbReference type="GeneID" id="61435212"/>
<dbReference type="InterPro" id="IPR038763">
    <property type="entry name" value="DHH_sf"/>
</dbReference>
<organism evidence="6 10">
    <name type="scientific">Roseburia intestinalis</name>
    <dbReference type="NCBI Taxonomy" id="166486"/>
    <lineage>
        <taxon>Bacteria</taxon>
        <taxon>Bacillati</taxon>
        <taxon>Bacillota</taxon>
        <taxon>Clostridia</taxon>
        <taxon>Lachnospirales</taxon>
        <taxon>Lachnospiraceae</taxon>
        <taxon>Roseburia</taxon>
    </lineage>
</organism>
<dbReference type="FunFam" id="3.90.1640.10:FF:000002">
    <property type="entry name" value="Cyclic-di-AMP phosphodiesterase"/>
    <property type="match status" value="1"/>
</dbReference>
<evidence type="ECO:0000313" key="9">
    <source>
        <dbReference type="EMBL" id="RHG27270.1"/>
    </source>
</evidence>
<keyword evidence="2" id="KW-0479">Metal-binding</keyword>
<dbReference type="AlphaFoldDB" id="A0A173UMJ2"/>
<dbReference type="EC" id="3.1.4.-" evidence="1"/>
<evidence type="ECO:0000259" key="4">
    <source>
        <dbReference type="Pfam" id="PF01368"/>
    </source>
</evidence>
<dbReference type="Proteomes" id="UP000284051">
    <property type="component" value="Unassembled WGS sequence"/>
</dbReference>
<dbReference type="Proteomes" id="UP000478483">
    <property type="component" value="Unassembled WGS sequence"/>
</dbReference>
<feature type="domain" description="DDH" evidence="4">
    <location>
        <begin position="367"/>
        <end position="522"/>
    </location>
</feature>
<sequence>MKSNKVKLRGRLRKSLYWPMFMTILLVCMNVVIYTEDILSGIMFSIFTAIYFVVSMIVYVRNKPVLVNELINFATQYGTVQKQLLNEFEIPYALVDYNAKILWVNEQFTELTGKDKKYHKSITTIFPALTKELLQKSDGEKSINLTLKEQDFRVALKRIYFEELNSVDSLVTLDESNEYLTAVYLFDETEKNQYMRENQEQKMVAGLVYIDNYDEALDSIEDVKRSLLVALIDRKVNKYFTELDALVRKIEKDKYFVVLKYQYLAKLREDRFSLIEDVKTVKVGNEMAVTLSIGIGANGESYTQNYEYARMSIDLALGRGGDQVVVRDGEDITYYGGKTQQVERNTRVKARVKAHALREIIESREHVIIMGHSISDVDSLGAAIGIYCAAKVLGKKAQIVLNEITSSLRPLVECFTEEKGYPADLFIKNEEALMLTNENTLVVVVDVNRPSYTECPELLKCTQTVCVFDHHRQTNEVIENPVLSYVEPYASSACEMIAEVLQYFSENIRLAPCEADCIYAGILIDTNNFMTKTGVRTFEAAAYLRRAGAEVTRVRKMLRNDMAAYKARAEAVRHAEVYRGAFAISICPADEVESPTIVCAQAANELLNIVGIKASFVLTEYQGKIYVSSRSIDEINVQLIMERLGGGGHLNVAGAQLTNCSLQQAKHIIQDTIDEMLKEGDISE</sequence>
<dbReference type="PANTHER" id="PTHR47618">
    <property type="entry name" value="BIFUNCTIONAL OLIGORIBONUCLEASE AND PAP PHOSPHATASE NRNA"/>
    <property type="match status" value="1"/>
</dbReference>
<dbReference type="Pfam" id="PF02272">
    <property type="entry name" value="DHHA1"/>
    <property type="match status" value="1"/>
</dbReference>
<proteinExistence type="inferred from homology"/>
<dbReference type="SUPFAM" id="SSF64182">
    <property type="entry name" value="DHH phosphoesterases"/>
    <property type="match status" value="1"/>
</dbReference>
<dbReference type="InterPro" id="IPR001667">
    <property type="entry name" value="DDH_dom"/>
</dbReference>
<dbReference type="STRING" id="166486.ERS852572_02205"/>
<reference evidence="7 13" key="3">
    <citation type="journal article" date="2019" name="Nat. Med.">
        <title>A library of human gut bacterial isolates paired with longitudinal multiomics data enables mechanistic microbiome research.</title>
        <authorList>
            <person name="Poyet M."/>
            <person name="Groussin M."/>
            <person name="Gibbons S.M."/>
            <person name="Avila-Pacheco J."/>
            <person name="Jiang X."/>
            <person name="Kearney S.M."/>
            <person name="Perrotta A.R."/>
            <person name="Berdy B."/>
            <person name="Zhao S."/>
            <person name="Lieberman T.D."/>
            <person name="Swanson P.K."/>
            <person name="Smith M."/>
            <person name="Roesemann S."/>
            <person name="Alexander J.E."/>
            <person name="Rich S.A."/>
            <person name="Livny J."/>
            <person name="Vlamakis H."/>
            <person name="Clish C."/>
            <person name="Bullock K."/>
            <person name="Deik A."/>
            <person name="Scott J."/>
            <person name="Pierce K.A."/>
            <person name="Xavier R.J."/>
            <person name="Alm E.J."/>
        </authorList>
    </citation>
    <scope>NUCLEOTIDE SEQUENCE [LARGE SCALE GENOMIC DNA]</scope>
    <source>
        <strain evidence="7 13">BIOML-A1</strain>
    </source>
</reference>
<dbReference type="RefSeq" id="WP_006856633.1">
    <property type="nucleotide sequence ID" value="NZ_CABIYH010000015.1"/>
</dbReference>
<keyword evidence="6" id="KW-0689">Ribosomal protein</keyword>
<dbReference type="GO" id="GO:0046872">
    <property type="term" value="F:metal ion binding"/>
    <property type="evidence" value="ECO:0007669"/>
    <property type="project" value="UniProtKB-KW"/>
</dbReference>
<feature type="binding site" evidence="2">
    <location>
        <position position="525"/>
    </location>
    <ligand>
        <name>Mn(2+)</name>
        <dbReference type="ChEBI" id="CHEBI:29035"/>
        <label>2</label>
    </ligand>
</feature>
<dbReference type="EMBL" id="QRID01000012">
    <property type="protein sequence ID" value="RHG27270.1"/>
    <property type="molecule type" value="Genomic_DNA"/>
</dbReference>
<reference evidence="6 10" key="1">
    <citation type="submission" date="2015-09" db="EMBL/GenBank/DDBJ databases">
        <authorList>
            <consortium name="Pathogen Informatics"/>
        </authorList>
    </citation>
    <scope>NUCLEOTIDE SEQUENCE [LARGE SCALE GENOMIC DNA]</scope>
    <source>
        <strain evidence="6 10">2789STDY5834960</strain>
    </source>
</reference>
<dbReference type="InterPro" id="IPR003156">
    <property type="entry name" value="DHHA1_dom"/>
</dbReference>
<feature type="domain" description="DHHA1" evidence="5">
    <location>
        <begin position="597"/>
        <end position="678"/>
    </location>
</feature>
<dbReference type="EMBL" id="WNAJ01000012">
    <property type="protein sequence ID" value="MTR85605.1"/>
    <property type="molecule type" value="Genomic_DNA"/>
</dbReference>
<feature type="binding site" evidence="2">
    <location>
        <position position="372"/>
    </location>
    <ligand>
        <name>Mn(2+)</name>
        <dbReference type="ChEBI" id="CHEBI:29035"/>
        <label>1</label>
    </ligand>
</feature>
<evidence type="ECO:0000313" key="6">
    <source>
        <dbReference type="EMBL" id="CUN16054.1"/>
    </source>
</evidence>
<dbReference type="Gene3D" id="3.30.450.20">
    <property type="entry name" value="PAS domain"/>
    <property type="match status" value="1"/>
</dbReference>
<name>A0A173UMJ2_9FIRM</name>
<accession>A0A173UMJ2</accession>
<keyword evidence="1" id="KW-0378">Hydrolase</keyword>
<evidence type="ECO:0000256" key="3">
    <source>
        <dbReference type="SAM" id="Phobius"/>
    </source>
</evidence>
<dbReference type="Proteomes" id="UP000283513">
    <property type="component" value="Unassembled WGS sequence"/>
</dbReference>
<feature type="transmembrane region" description="Helical" evidence="3">
    <location>
        <begin position="41"/>
        <end position="60"/>
    </location>
</feature>
<feature type="binding site" evidence="2">
    <location>
        <position position="470"/>
    </location>
    <ligand>
        <name>Mn(2+)</name>
        <dbReference type="ChEBI" id="CHEBI:29035"/>
        <label>2</label>
    </ligand>
</feature>
<feature type="binding site" evidence="2">
    <location>
        <position position="446"/>
    </location>
    <ligand>
        <name>Mn(2+)</name>
        <dbReference type="ChEBI" id="CHEBI:29035"/>
        <label>2</label>
    </ligand>
</feature>
<evidence type="ECO:0000313" key="7">
    <source>
        <dbReference type="EMBL" id="MTR85605.1"/>
    </source>
</evidence>
<dbReference type="InterPro" id="IPR014528">
    <property type="entry name" value="GdpP/PdeA"/>
</dbReference>
<dbReference type="Pfam" id="PF24898">
    <property type="entry name" value="GGDEF_GdpP"/>
    <property type="match status" value="1"/>
</dbReference>
<evidence type="ECO:0000256" key="1">
    <source>
        <dbReference type="PIRNR" id="PIRNR026583"/>
    </source>
</evidence>
<dbReference type="PaxDb" id="166486-ERS852572_02205"/>
<keyword evidence="1" id="KW-1003">Cell membrane</keyword>
<evidence type="ECO:0000313" key="12">
    <source>
        <dbReference type="Proteomes" id="UP000284051"/>
    </source>
</evidence>
<keyword evidence="1 3" id="KW-0472">Membrane</keyword>
<evidence type="ECO:0000313" key="13">
    <source>
        <dbReference type="Proteomes" id="UP000478483"/>
    </source>
</evidence>
<dbReference type="Proteomes" id="UP000095350">
    <property type="component" value="Unassembled WGS sequence"/>
</dbReference>
<keyword evidence="6" id="KW-0687">Ribonucleoprotein</keyword>
<evidence type="ECO:0000313" key="8">
    <source>
        <dbReference type="EMBL" id="RHC18488.1"/>
    </source>
</evidence>
<comment type="function">
    <text evidence="1">Has phosphodiesterase (PDE) activity against cyclic-di-AMP (c-di-AMP).</text>
</comment>
<comment type="catalytic activity">
    <reaction evidence="1">
        <text>3',3'-c-di-AMP + H2O = 5'-O-phosphonoadenylyl-(3'-&gt;5')-adenosine + H(+)</text>
        <dbReference type="Rhea" id="RHEA:54420"/>
        <dbReference type="ChEBI" id="CHEBI:15377"/>
        <dbReference type="ChEBI" id="CHEBI:15378"/>
        <dbReference type="ChEBI" id="CHEBI:71500"/>
        <dbReference type="ChEBI" id="CHEBI:138171"/>
    </reaction>
</comment>
<reference evidence="11 12" key="2">
    <citation type="submission" date="2018-08" db="EMBL/GenBank/DDBJ databases">
        <title>A genome reference for cultivated species of the human gut microbiota.</title>
        <authorList>
            <person name="Zou Y."/>
            <person name="Xue W."/>
            <person name="Luo G."/>
        </authorList>
    </citation>
    <scope>NUCLEOTIDE SEQUENCE [LARGE SCALE GENOMIC DNA]</scope>
    <source>
        <strain evidence="9 12">AM22-21LB</strain>
        <strain evidence="8 11">AM37-1AC</strain>
    </source>
</reference>
<dbReference type="Gene3D" id="3.10.310.30">
    <property type="match status" value="1"/>
</dbReference>
<dbReference type="PIRSF" id="PIRSF026583">
    <property type="entry name" value="YybT"/>
    <property type="match status" value="1"/>
</dbReference>
<dbReference type="OrthoDB" id="9759476at2"/>
<keyword evidence="2" id="KW-0464">Manganese</keyword>
<evidence type="ECO:0000256" key="2">
    <source>
        <dbReference type="PIRSR" id="PIRSR026583-50"/>
    </source>
</evidence>
<feature type="binding site" evidence="2">
    <location>
        <position position="378"/>
    </location>
    <ligand>
        <name>Mn(2+)</name>
        <dbReference type="ChEBI" id="CHEBI:29035"/>
        <label>2</label>
    </ligand>
</feature>
<feature type="binding site" evidence="2">
    <location>
        <position position="376"/>
    </location>
    <ligand>
        <name>Mn(2+)</name>
        <dbReference type="ChEBI" id="CHEBI:29035"/>
        <label>1</label>
    </ligand>
</feature>
<dbReference type="EMBL" id="QSHO01000004">
    <property type="protein sequence ID" value="RHC18488.1"/>
    <property type="molecule type" value="Genomic_DNA"/>
</dbReference>
<keyword evidence="3" id="KW-1133">Transmembrane helix</keyword>
<dbReference type="GO" id="GO:0005840">
    <property type="term" value="C:ribosome"/>
    <property type="evidence" value="ECO:0007669"/>
    <property type="project" value="UniProtKB-KW"/>
</dbReference>
<dbReference type="Gene3D" id="3.90.1640.10">
    <property type="entry name" value="inorganic pyrophosphatase (n-terminal core)"/>
    <property type="match status" value="1"/>
</dbReference>
<dbReference type="InterPro" id="IPR051319">
    <property type="entry name" value="Oligoribo/pAp-PDE_c-di-AMP_PDE"/>
</dbReference>
<dbReference type="GO" id="GO:0003676">
    <property type="term" value="F:nucleic acid binding"/>
    <property type="evidence" value="ECO:0007669"/>
    <property type="project" value="UniProtKB-UniRule"/>
</dbReference>